<evidence type="ECO:0000256" key="1">
    <source>
        <dbReference type="ARBA" id="ARBA00022801"/>
    </source>
</evidence>
<dbReference type="GO" id="GO:0016787">
    <property type="term" value="F:hydrolase activity"/>
    <property type="evidence" value="ECO:0007669"/>
    <property type="project" value="UniProtKB-KW"/>
</dbReference>
<dbReference type="InterPro" id="IPR036380">
    <property type="entry name" value="Isochorismatase-like_sf"/>
</dbReference>
<dbReference type="Pfam" id="PF00857">
    <property type="entry name" value="Isochorismatase"/>
    <property type="match status" value="1"/>
</dbReference>
<dbReference type="SUPFAM" id="SSF52499">
    <property type="entry name" value="Isochorismatase-like hydrolases"/>
    <property type="match status" value="1"/>
</dbReference>
<evidence type="ECO:0000313" key="3">
    <source>
        <dbReference type="EMBL" id="QGU07236.1"/>
    </source>
</evidence>
<dbReference type="KEGG" id="cok:COCCU_06490"/>
<name>A0A6B8W8K2_9CORY</name>
<sequence length="196" mass="20612">MTTLLSERTALLVVHLQHDIVSPGTAFGSLFHTQVEARNILAQCDKAMKAVREAGGLVVPLQIAFREDYSNLNPSLPLLQMVEQAGCLKDGSRGAALVDDISVEPGDLVITHQRPGPFTDTDLHQVLQERGIENVLVCGVATNASVEGAARQAADLGYHTVVLTDASSAAEEAAHEASLASLSLVAQHGSVAELTA</sequence>
<dbReference type="EC" id="3.5.1.110" evidence="3"/>
<reference evidence="3 4" key="1">
    <citation type="submission" date="2019-11" db="EMBL/GenBank/DDBJ databases">
        <title>Complete genome sequence of Corynebacterium kalinowskii 1959, a novel Corynebacterium species isolated from soil of a small paddock in Vilsendorf, Germany.</title>
        <authorList>
            <person name="Schaffert L."/>
            <person name="Ruwe M."/>
            <person name="Milse J."/>
            <person name="Hanuschka K."/>
            <person name="Ortseifen V."/>
            <person name="Droste J."/>
            <person name="Brandt D."/>
            <person name="Schlueter L."/>
            <person name="Kutter Y."/>
            <person name="Vinke S."/>
            <person name="Viehoefer P."/>
            <person name="Jacob L."/>
            <person name="Luebke N.-C."/>
            <person name="Schulte-Berndt E."/>
            <person name="Hain C."/>
            <person name="Linder M."/>
            <person name="Schmidt P."/>
            <person name="Wollenschlaeger L."/>
            <person name="Luttermann T."/>
            <person name="Thieme E."/>
            <person name="Hassa J."/>
            <person name="Haak M."/>
            <person name="Wittchen M."/>
            <person name="Mentz A."/>
            <person name="Persicke M."/>
            <person name="Busche T."/>
            <person name="Ruckert C."/>
        </authorList>
    </citation>
    <scope>NUCLEOTIDE SEQUENCE [LARGE SCALE GENOMIC DNA]</scope>
    <source>
        <strain evidence="3 4">2039</strain>
    </source>
</reference>
<organism evidence="3 4">
    <name type="scientific">Corynebacterium occultum</name>
    <dbReference type="NCBI Taxonomy" id="2675219"/>
    <lineage>
        <taxon>Bacteria</taxon>
        <taxon>Bacillati</taxon>
        <taxon>Actinomycetota</taxon>
        <taxon>Actinomycetes</taxon>
        <taxon>Mycobacteriales</taxon>
        <taxon>Corynebacteriaceae</taxon>
        <taxon>Corynebacterium</taxon>
    </lineage>
</organism>
<dbReference type="Gene3D" id="3.40.50.850">
    <property type="entry name" value="Isochorismatase-like"/>
    <property type="match status" value="1"/>
</dbReference>
<gene>
    <name evidence="3" type="primary">rutB</name>
    <name evidence="3" type="ORF">COCCU_06490</name>
</gene>
<dbReference type="PANTHER" id="PTHR43540:SF7">
    <property type="entry name" value="ISOCHORISMATASE FAMILY PROTEIN YECD"/>
    <property type="match status" value="1"/>
</dbReference>
<evidence type="ECO:0000313" key="4">
    <source>
        <dbReference type="Proteomes" id="UP000424462"/>
    </source>
</evidence>
<protein>
    <submittedName>
        <fullName evidence="3">Peroxyureidoacrylate/ureidoacrylate amidohydrolase RutB</fullName>
        <ecNumber evidence="3">3.5.1.110</ecNumber>
    </submittedName>
</protein>
<dbReference type="PANTHER" id="PTHR43540">
    <property type="entry name" value="PEROXYUREIDOACRYLATE/UREIDOACRYLATE AMIDOHYDROLASE-RELATED"/>
    <property type="match status" value="1"/>
</dbReference>
<dbReference type="InterPro" id="IPR050272">
    <property type="entry name" value="Isochorismatase-like_hydrls"/>
</dbReference>
<keyword evidence="1 3" id="KW-0378">Hydrolase</keyword>
<feature type="domain" description="Isochorismatase-like" evidence="2">
    <location>
        <begin position="9"/>
        <end position="183"/>
    </location>
</feature>
<proteinExistence type="predicted"/>
<dbReference type="InterPro" id="IPR000868">
    <property type="entry name" value="Isochorismatase-like_dom"/>
</dbReference>
<dbReference type="Proteomes" id="UP000424462">
    <property type="component" value="Chromosome"/>
</dbReference>
<evidence type="ECO:0000259" key="2">
    <source>
        <dbReference type="Pfam" id="PF00857"/>
    </source>
</evidence>
<dbReference type="CDD" id="cd00431">
    <property type="entry name" value="cysteine_hydrolases"/>
    <property type="match status" value="1"/>
</dbReference>
<dbReference type="AlphaFoldDB" id="A0A6B8W8K2"/>
<accession>A0A6B8W8K2</accession>
<dbReference type="RefSeq" id="WP_156230749.1">
    <property type="nucleotide sequence ID" value="NZ_CP046455.1"/>
</dbReference>
<keyword evidence="4" id="KW-1185">Reference proteome</keyword>
<dbReference type="EMBL" id="CP046455">
    <property type="protein sequence ID" value="QGU07236.1"/>
    <property type="molecule type" value="Genomic_DNA"/>
</dbReference>